<evidence type="ECO:0000313" key="3">
    <source>
        <dbReference type="EMBL" id="PZQ74642.1"/>
    </source>
</evidence>
<dbReference type="Gene3D" id="3.30.450.40">
    <property type="match status" value="1"/>
</dbReference>
<organism evidence="3 4">
    <name type="scientific">Variovorax paradoxus</name>
    <dbReference type="NCBI Taxonomy" id="34073"/>
    <lineage>
        <taxon>Bacteria</taxon>
        <taxon>Pseudomonadati</taxon>
        <taxon>Pseudomonadota</taxon>
        <taxon>Betaproteobacteria</taxon>
        <taxon>Burkholderiales</taxon>
        <taxon>Comamonadaceae</taxon>
        <taxon>Variovorax</taxon>
    </lineage>
</organism>
<dbReference type="AlphaFoldDB" id="A0A2W5QB86"/>
<dbReference type="InterPro" id="IPR051448">
    <property type="entry name" value="CdaR-like_regulators"/>
</dbReference>
<evidence type="ECO:0000313" key="4">
    <source>
        <dbReference type="Proteomes" id="UP000249135"/>
    </source>
</evidence>
<evidence type="ECO:0000256" key="1">
    <source>
        <dbReference type="ARBA" id="ARBA00006754"/>
    </source>
</evidence>
<dbReference type="InterPro" id="IPR029016">
    <property type="entry name" value="GAF-like_dom_sf"/>
</dbReference>
<protein>
    <submittedName>
        <fullName evidence="3">CdaR family transcriptional regulator</fullName>
    </submittedName>
</protein>
<dbReference type="InterPro" id="IPR041522">
    <property type="entry name" value="CdaR_GGDEF"/>
</dbReference>
<dbReference type="InterPro" id="IPR025736">
    <property type="entry name" value="PucR_C-HTH_dom"/>
</dbReference>
<dbReference type="EMBL" id="QFPP01000120">
    <property type="protein sequence ID" value="PZQ74642.1"/>
    <property type="molecule type" value="Genomic_DNA"/>
</dbReference>
<dbReference type="SMART" id="SM00065">
    <property type="entry name" value="GAF"/>
    <property type="match status" value="1"/>
</dbReference>
<evidence type="ECO:0000259" key="2">
    <source>
        <dbReference type="SMART" id="SM00065"/>
    </source>
</evidence>
<dbReference type="PANTHER" id="PTHR33744">
    <property type="entry name" value="CARBOHYDRATE DIACID REGULATOR"/>
    <property type="match status" value="1"/>
</dbReference>
<feature type="domain" description="GAF" evidence="2">
    <location>
        <begin position="97"/>
        <end position="248"/>
    </location>
</feature>
<dbReference type="SUPFAM" id="SSF55781">
    <property type="entry name" value="GAF domain-like"/>
    <property type="match status" value="1"/>
</dbReference>
<accession>A0A2W5QB86</accession>
<dbReference type="Proteomes" id="UP000249135">
    <property type="component" value="Unassembled WGS sequence"/>
</dbReference>
<comment type="caution">
    <text evidence="3">The sequence shown here is derived from an EMBL/GenBank/DDBJ whole genome shotgun (WGS) entry which is preliminary data.</text>
</comment>
<dbReference type="Pfam" id="PF13185">
    <property type="entry name" value="GAF_2"/>
    <property type="match status" value="1"/>
</dbReference>
<dbReference type="InterPro" id="IPR042070">
    <property type="entry name" value="PucR_C-HTH_sf"/>
</dbReference>
<sequence>MARNDQPTLNPPENLPTAEQLSAELIDLLHQGVGMDVLTQRLTQAQQLPEDSAGKALLLERVRRAMALCSRLASVQQRESGMLAVIDSARDLSARLDLQELLRALVARARNMLGSHVSWLSTYDTQQDVFGILAVDGSHRLSAGQTVSGCDTGIVGLVKRTRRPFTTHDYQRDTRFVHDSSLDTTFREEGVNAIVGVPLLWEEEVIGLLFVGDRHHRSHTVQEISLLSTLATHAAVAIKNARAFEDARTALHSAQAAQEALEQHARRVQVAAEAHERMTSLLARGATLSTICEAMAQMLEGDVLVLDEASQTIGRGVHDRGVSPSAERHVSYGAHSADIASAQRRSRQVGRSVVAYEVDGETCRLNAVIGGDDVLGAVLLFRKRDLAEAEVRTFERCASVVGVLLLSRERIEASRIREQAALLRSLLAPRREEQPLLSERAERLGLPPGHPLSLVVIEAEDPDSSYMARRLRAANLLLGVIFDELDGALVLICPTRHLDEVRASMTGFMAQQHDACWRGVMSRPAEGFSDLPRLHAALRRALPVLARIGARNQFVAQNEMALYATLFETHDQASLTEFLEAAIGELMRYDEKRGTQLLPTLLTYFDTNQSATVTAKRLGIHVNTARQRLTTIEELIGSWTQATRALELHMALRLWQLRTGPERRIARTPEQPAAR</sequence>
<proteinExistence type="inferred from homology"/>
<dbReference type="PANTHER" id="PTHR33744:SF1">
    <property type="entry name" value="DNA-BINDING TRANSCRIPTIONAL ACTIVATOR ADER"/>
    <property type="match status" value="1"/>
</dbReference>
<comment type="similarity">
    <text evidence="1">Belongs to the CdaR family.</text>
</comment>
<reference evidence="3 4" key="1">
    <citation type="submission" date="2017-08" db="EMBL/GenBank/DDBJ databases">
        <title>Infants hospitalized years apart are colonized by the same room-sourced microbial strains.</title>
        <authorList>
            <person name="Brooks B."/>
            <person name="Olm M.R."/>
            <person name="Firek B.A."/>
            <person name="Baker R."/>
            <person name="Thomas B.C."/>
            <person name="Morowitz M.J."/>
            <person name="Banfield J.F."/>
        </authorList>
    </citation>
    <scope>NUCLEOTIDE SEQUENCE [LARGE SCALE GENOMIC DNA]</scope>
    <source>
        <strain evidence="3">S2_005_003_R2_41</strain>
    </source>
</reference>
<dbReference type="Pfam" id="PF17853">
    <property type="entry name" value="GGDEF_2"/>
    <property type="match status" value="1"/>
</dbReference>
<dbReference type="Gene3D" id="1.10.10.2840">
    <property type="entry name" value="PucR C-terminal helix-turn-helix domain"/>
    <property type="match status" value="1"/>
</dbReference>
<dbReference type="InterPro" id="IPR003018">
    <property type="entry name" value="GAF"/>
</dbReference>
<dbReference type="Pfam" id="PF13556">
    <property type="entry name" value="HTH_30"/>
    <property type="match status" value="1"/>
</dbReference>
<gene>
    <name evidence="3" type="ORF">DI563_11755</name>
</gene>
<name>A0A2W5QB86_VARPD</name>